<dbReference type="GO" id="GO:0005829">
    <property type="term" value="C:cytosol"/>
    <property type="evidence" value="ECO:0007669"/>
    <property type="project" value="TreeGrafter"/>
</dbReference>
<comment type="pathway">
    <text evidence="1 8 9">Carbohydrate degradation; glycolysis; D-glyceraldehyde 3-phosphate from glycerone phosphate: step 1/1.</text>
</comment>
<dbReference type="RefSeq" id="WP_075433341.1">
    <property type="nucleotide sequence ID" value="NZ_CP013259.1"/>
</dbReference>
<comment type="subcellular location">
    <subcellularLocation>
        <location evidence="8 9">Cytoplasm</location>
    </subcellularLocation>
</comment>
<dbReference type="UniPathway" id="UPA00138"/>
<keyword evidence="4 8" id="KW-0312">Gluconeogenesis</keyword>
<evidence type="ECO:0000256" key="4">
    <source>
        <dbReference type="ARBA" id="ARBA00022432"/>
    </source>
</evidence>
<comment type="pathway">
    <text evidence="8 9">Carbohydrate biosynthesis; gluconeogenesis.</text>
</comment>
<evidence type="ECO:0000256" key="1">
    <source>
        <dbReference type="ARBA" id="ARBA00004680"/>
    </source>
</evidence>
<keyword evidence="5 8" id="KW-0963">Cytoplasm</keyword>
<dbReference type="SUPFAM" id="SSF51351">
    <property type="entry name" value="Triosephosphate isomerase (TIM)"/>
    <property type="match status" value="1"/>
</dbReference>
<dbReference type="PATRIC" id="fig|118101.4.peg.304"/>
<evidence type="ECO:0000256" key="9">
    <source>
        <dbReference type="RuleBase" id="RU363013"/>
    </source>
</evidence>
<dbReference type="Pfam" id="PF00121">
    <property type="entry name" value="TIM"/>
    <property type="match status" value="1"/>
</dbReference>
<dbReference type="GO" id="GO:0046166">
    <property type="term" value="P:glyceraldehyde-3-phosphate biosynthetic process"/>
    <property type="evidence" value="ECO:0007669"/>
    <property type="project" value="TreeGrafter"/>
</dbReference>
<dbReference type="HAMAP" id="MF_00147_B">
    <property type="entry name" value="TIM_B"/>
    <property type="match status" value="1"/>
</dbReference>
<feature type="binding site" evidence="8">
    <location>
        <position position="174"/>
    </location>
    <ligand>
        <name>substrate</name>
    </ligand>
</feature>
<dbReference type="NCBIfam" id="TIGR00419">
    <property type="entry name" value="tim"/>
    <property type="match status" value="1"/>
</dbReference>
<evidence type="ECO:0000256" key="7">
    <source>
        <dbReference type="ARBA" id="ARBA00023235"/>
    </source>
</evidence>
<dbReference type="EMBL" id="CP013259">
    <property type="protein sequence ID" value="ANZ22520.1"/>
    <property type="molecule type" value="Genomic_DNA"/>
</dbReference>
<dbReference type="CDD" id="cd00311">
    <property type="entry name" value="TIM"/>
    <property type="match status" value="1"/>
</dbReference>
<organism evidence="10 11">
    <name type="scientific">Buchnera aphidicola subsp. Diuraphis noxia</name>
    <dbReference type="NCBI Taxonomy" id="118101"/>
    <lineage>
        <taxon>Bacteria</taxon>
        <taxon>Pseudomonadati</taxon>
        <taxon>Pseudomonadota</taxon>
        <taxon>Gammaproteobacteria</taxon>
        <taxon>Enterobacterales</taxon>
        <taxon>Erwiniaceae</taxon>
        <taxon>Buchnera</taxon>
    </lineage>
</organism>
<evidence type="ECO:0000313" key="10">
    <source>
        <dbReference type="EMBL" id="ANZ22520.1"/>
    </source>
</evidence>
<dbReference type="PROSITE" id="PS00171">
    <property type="entry name" value="TIM_1"/>
    <property type="match status" value="1"/>
</dbReference>
<name>A0A1B2H8H8_BUCDN</name>
<evidence type="ECO:0000313" key="11">
    <source>
        <dbReference type="Proteomes" id="UP000093070"/>
    </source>
</evidence>
<comment type="catalytic activity">
    <reaction evidence="8 9">
        <text>D-glyceraldehyde 3-phosphate = dihydroxyacetone phosphate</text>
        <dbReference type="Rhea" id="RHEA:18585"/>
        <dbReference type="ChEBI" id="CHEBI:57642"/>
        <dbReference type="ChEBI" id="CHEBI:59776"/>
        <dbReference type="EC" id="5.3.1.1"/>
    </reaction>
</comment>
<reference evidence="10 11" key="1">
    <citation type="submission" date="2015-11" db="EMBL/GenBank/DDBJ databases">
        <title>The complete genome of Buchnera aphidicola from Diuraphis noxia biotype SAM.</title>
        <authorList>
            <person name="Burger N.F.V."/>
            <person name="Oberholster A.-M."/>
        </authorList>
    </citation>
    <scope>NUCLEOTIDE SEQUENCE [LARGE SCALE GENOMIC DNA]</scope>
    <source>
        <strain evidence="10">SAM</strain>
    </source>
</reference>
<dbReference type="InterPro" id="IPR035990">
    <property type="entry name" value="TIM_sf"/>
</dbReference>
<dbReference type="PANTHER" id="PTHR21139:SF42">
    <property type="entry name" value="TRIOSEPHOSPHATE ISOMERASE"/>
    <property type="match status" value="1"/>
</dbReference>
<evidence type="ECO:0000256" key="5">
    <source>
        <dbReference type="ARBA" id="ARBA00022490"/>
    </source>
</evidence>
<dbReference type="GO" id="GO:0004807">
    <property type="term" value="F:triose-phosphate isomerase activity"/>
    <property type="evidence" value="ECO:0007669"/>
    <property type="project" value="UniProtKB-UniRule"/>
</dbReference>
<evidence type="ECO:0000256" key="3">
    <source>
        <dbReference type="ARBA" id="ARBA00007422"/>
    </source>
</evidence>
<dbReference type="STRING" id="118101.ATN01_01530"/>
<gene>
    <name evidence="8" type="primary">tpiA</name>
    <name evidence="10" type="ORF">ATN01_01530</name>
</gene>
<evidence type="ECO:0000256" key="6">
    <source>
        <dbReference type="ARBA" id="ARBA00023152"/>
    </source>
</evidence>
<dbReference type="GO" id="GO:0006094">
    <property type="term" value="P:gluconeogenesis"/>
    <property type="evidence" value="ECO:0007669"/>
    <property type="project" value="UniProtKB-UniRule"/>
</dbReference>
<dbReference type="PROSITE" id="PS51440">
    <property type="entry name" value="TIM_2"/>
    <property type="match status" value="1"/>
</dbReference>
<dbReference type="GO" id="GO:0006096">
    <property type="term" value="P:glycolytic process"/>
    <property type="evidence" value="ECO:0007669"/>
    <property type="project" value="UniProtKB-UniRule"/>
</dbReference>
<dbReference type="InterPro" id="IPR013785">
    <property type="entry name" value="Aldolase_TIM"/>
</dbReference>
<dbReference type="InterPro" id="IPR000652">
    <property type="entry name" value="Triosephosphate_isomerase"/>
</dbReference>
<proteinExistence type="inferred from homology"/>
<dbReference type="Gene3D" id="3.20.20.70">
    <property type="entry name" value="Aldolase class I"/>
    <property type="match status" value="1"/>
</dbReference>
<dbReference type="InterPro" id="IPR022896">
    <property type="entry name" value="TrioseP_Isoase_bac/euk"/>
</dbReference>
<feature type="active site" description="Electrophile" evidence="8">
    <location>
        <position position="96"/>
    </location>
</feature>
<dbReference type="AlphaFoldDB" id="A0A1B2H8H8"/>
<feature type="binding site" evidence="8">
    <location>
        <position position="212"/>
    </location>
    <ligand>
        <name>substrate</name>
    </ligand>
</feature>
<evidence type="ECO:0000256" key="8">
    <source>
        <dbReference type="HAMAP-Rule" id="MF_00147"/>
    </source>
</evidence>
<dbReference type="InterPro" id="IPR020861">
    <property type="entry name" value="Triosephosphate_isomerase_AS"/>
</dbReference>
<dbReference type="OrthoDB" id="9809429at2"/>
<dbReference type="FunFam" id="3.20.20.70:FF:000016">
    <property type="entry name" value="Triosephosphate isomerase"/>
    <property type="match status" value="1"/>
</dbReference>
<protein>
    <recommendedName>
        <fullName evidence="8 9">Triosephosphate isomerase</fullName>
        <shortName evidence="8">TIM</shortName>
        <shortName evidence="8">TPI</shortName>
        <ecNumber evidence="8 9">5.3.1.1</ecNumber>
    </recommendedName>
    <alternativeName>
        <fullName evidence="8">Triose-phosphate isomerase</fullName>
    </alternativeName>
</protein>
<feature type="binding site" evidence="8">
    <location>
        <begin position="9"/>
        <end position="11"/>
    </location>
    <ligand>
        <name>substrate</name>
    </ligand>
</feature>
<sequence length="256" mass="29360">MRNKLIVANWKLNGNIELISNYLDFLKFNLPNNLKDNTIVIVPPFVYLERMSHVVNKMNIFLGAQNVDINLKGAFTGEISVLMLKEIGVKYVIIGHSERRSFHNETNNYIAKKFLLVKNYNLIPILCIGETEQEKRKNQTQKVLKEQLDCIFKTLGELAFRNTVIAYEPIWAIGTGISADPKYVQNIHQFIRNYIEKHDVLSKNITIQYGGSVNSLNIKDFIIQPDIDGFLVGNASLNVQEFLKIIAMCISYFTNE</sequence>
<dbReference type="EC" id="5.3.1.1" evidence="8 9"/>
<comment type="subunit">
    <text evidence="8 9">Homodimer.</text>
</comment>
<dbReference type="UniPathway" id="UPA00109">
    <property type="reaction ID" value="UER00189"/>
</dbReference>
<comment type="caution">
    <text evidence="8">Lacks conserved residue(s) required for the propagation of feature annotation.</text>
</comment>
<dbReference type="GO" id="GO:0019563">
    <property type="term" value="P:glycerol catabolic process"/>
    <property type="evidence" value="ECO:0007669"/>
    <property type="project" value="TreeGrafter"/>
</dbReference>
<feature type="active site" description="Proton acceptor" evidence="8">
    <location>
        <position position="168"/>
    </location>
</feature>
<keyword evidence="6 8" id="KW-0324">Glycolysis</keyword>
<comment type="pathway">
    <text evidence="2">Carbohydrate metabolism; erythritol degradation.</text>
</comment>
<accession>A0A1B2H8H8</accession>
<evidence type="ECO:0000256" key="2">
    <source>
        <dbReference type="ARBA" id="ARBA00004939"/>
    </source>
</evidence>
<comment type="similarity">
    <text evidence="3 8 9">Belongs to the triosephosphate isomerase family.</text>
</comment>
<dbReference type="PANTHER" id="PTHR21139">
    <property type="entry name" value="TRIOSEPHOSPHATE ISOMERASE"/>
    <property type="match status" value="1"/>
</dbReference>
<keyword evidence="7 8" id="KW-0413">Isomerase</keyword>
<dbReference type="Proteomes" id="UP000093070">
    <property type="component" value="Chromosome"/>
</dbReference>
<comment type="function">
    <text evidence="8">Involved in the gluconeogenesis. Catalyzes stereospecifically the conversion of dihydroxyacetone phosphate (DHAP) to D-glyceraldehyde-3-phosphate (G3P).</text>
</comment>